<sequence length="70" mass="8176">ELDVRRVQLDPRAVRADYLERVRRFVREIEVGCGQMDIDYVPLSTKRNFDIALAHYLASRKTRTKGLGNK</sequence>
<feature type="non-terminal residue" evidence="1">
    <location>
        <position position="1"/>
    </location>
</feature>
<protein>
    <recommendedName>
        <fullName evidence="2">DUF58 domain-containing protein</fullName>
    </recommendedName>
</protein>
<name>X0Y306_9ZZZZ</name>
<gene>
    <name evidence="1" type="ORF">S01H1_83146</name>
</gene>
<comment type="caution">
    <text evidence="1">The sequence shown here is derived from an EMBL/GenBank/DDBJ whole genome shotgun (WGS) entry which is preliminary data.</text>
</comment>
<evidence type="ECO:0000313" key="1">
    <source>
        <dbReference type="EMBL" id="GAG43098.1"/>
    </source>
</evidence>
<reference evidence="1" key="1">
    <citation type="journal article" date="2014" name="Front. Microbiol.">
        <title>High frequency of phylogenetically diverse reductive dehalogenase-homologous genes in deep subseafloor sedimentary metagenomes.</title>
        <authorList>
            <person name="Kawai M."/>
            <person name="Futagami T."/>
            <person name="Toyoda A."/>
            <person name="Takaki Y."/>
            <person name="Nishi S."/>
            <person name="Hori S."/>
            <person name="Arai W."/>
            <person name="Tsubouchi T."/>
            <person name="Morono Y."/>
            <person name="Uchiyama I."/>
            <person name="Ito T."/>
            <person name="Fujiyama A."/>
            <person name="Inagaki F."/>
            <person name="Takami H."/>
        </authorList>
    </citation>
    <scope>NUCLEOTIDE SEQUENCE</scope>
    <source>
        <strain evidence="1">Expedition CK06-06</strain>
    </source>
</reference>
<dbReference type="AlphaFoldDB" id="X0Y306"/>
<dbReference type="EMBL" id="BARS01056469">
    <property type="protein sequence ID" value="GAG43098.1"/>
    <property type="molecule type" value="Genomic_DNA"/>
</dbReference>
<organism evidence="1">
    <name type="scientific">marine sediment metagenome</name>
    <dbReference type="NCBI Taxonomy" id="412755"/>
    <lineage>
        <taxon>unclassified sequences</taxon>
        <taxon>metagenomes</taxon>
        <taxon>ecological metagenomes</taxon>
    </lineage>
</organism>
<proteinExistence type="predicted"/>
<evidence type="ECO:0008006" key="2">
    <source>
        <dbReference type="Google" id="ProtNLM"/>
    </source>
</evidence>
<accession>X0Y306</accession>